<evidence type="ECO:0000256" key="2">
    <source>
        <dbReference type="SAM" id="SignalP"/>
    </source>
</evidence>
<evidence type="ECO:0000313" key="4">
    <source>
        <dbReference type="EMBL" id="MDX8418836.1"/>
    </source>
</evidence>
<evidence type="ECO:0000259" key="3">
    <source>
        <dbReference type="Pfam" id="PF24547"/>
    </source>
</evidence>
<keyword evidence="2" id="KW-0732">Signal</keyword>
<feature type="domain" description="DUF7601" evidence="3">
    <location>
        <begin position="225"/>
        <end position="359"/>
    </location>
</feature>
<protein>
    <submittedName>
        <fullName evidence="4">DUF5979 domain-containing protein</fullName>
    </submittedName>
</protein>
<dbReference type="Gene3D" id="2.60.40.1140">
    <property type="entry name" value="Collagen-binding surface protein Cna, B-type domain"/>
    <property type="match status" value="1"/>
</dbReference>
<feature type="signal peptide" evidence="2">
    <location>
        <begin position="1"/>
        <end position="30"/>
    </location>
</feature>
<comment type="caution">
    <text evidence="4">The sequence shown here is derived from an EMBL/GenBank/DDBJ whole genome shotgun (WGS) entry which is preliminary data.</text>
</comment>
<dbReference type="Gene3D" id="2.60.40.3050">
    <property type="match status" value="1"/>
</dbReference>
<sequence>MKRGKTLWKTLVSASAALTLAAGAFTPALAADTDTGTANTTGTFPDGALSKKYALETELDAGTAISPAETFTFTKADLSGVNDTGYSGIDDDKIPTDIKTISIGSAVFEAGKANASETDTASVVPITIQAADISKYQKPGTYYYDFTEQTGNTAGVTYSTDVYRVVLPVIAVGDDDTSGNKSLAFDMSNIHIVKGTNSNGKYTFPTTDTGFQYKIDRIENTYTAGGLAIKKVVKGKAGDVNQTFTVTVKLTAPAYRNVKSQLKLSSTNAPADNVVSVDGKPLTADANAAADAARTYTISSDAKGWDSKTIQFSVKNGTTFEVDNIPAGVTYTVSEAAGSYHAVFRTSDGTELASVSDGSGTITTKNAAVIDKTVQGIVIVNNKDINMDTGVFLNNMPYIVLVAAAGIALVFFMKNQKHQEQE</sequence>
<gene>
    <name evidence="4" type="ORF">MOZ60_01860</name>
</gene>
<dbReference type="RefSeq" id="WP_370595431.1">
    <property type="nucleotide sequence ID" value="NZ_JALBUR010000002.1"/>
</dbReference>
<dbReference type="InterPro" id="IPR055382">
    <property type="entry name" value="DUF7601"/>
</dbReference>
<accession>A0AB35U133</accession>
<keyword evidence="1" id="KW-0472">Membrane</keyword>
<dbReference type="InterPro" id="IPR038174">
    <property type="entry name" value="Strep_pil_link_sf"/>
</dbReference>
<organism evidence="4 5">
    <name type="scientific">Grylomicrobium aquisgranensis</name>
    <dbReference type="NCBI Taxonomy" id="2926318"/>
    <lineage>
        <taxon>Bacteria</taxon>
        <taxon>Bacillati</taxon>
        <taxon>Bacillota</taxon>
        <taxon>Erysipelotrichia</taxon>
        <taxon>Erysipelotrichales</taxon>
        <taxon>Erysipelotrichaceae</taxon>
        <taxon>Grylomicrobium</taxon>
    </lineage>
</organism>
<dbReference type="EMBL" id="JALBUR010000002">
    <property type="protein sequence ID" value="MDX8418836.1"/>
    <property type="molecule type" value="Genomic_DNA"/>
</dbReference>
<dbReference type="Proteomes" id="UP001286174">
    <property type="component" value="Unassembled WGS sequence"/>
</dbReference>
<name>A0AB35U133_9FIRM</name>
<evidence type="ECO:0000313" key="5">
    <source>
        <dbReference type="Proteomes" id="UP001286174"/>
    </source>
</evidence>
<dbReference type="Pfam" id="PF24547">
    <property type="entry name" value="DUF7601"/>
    <property type="match status" value="1"/>
</dbReference>
<dbReference type="AlphaFoldDB" id="A0AB35U133"/>
<evidence type="ECO:0000256" key="1">
    <source>
        <dbReference type="SAM" id="Phobius"/>
    </source>
</evidence>
<keyword evidence="1" id="KW-0812">Transmembrane</keyword>
<feature type="transmembrane region" description="Helical" evidence="1">
    <location>
        <begin position="396"/>
        <end position="413"/>
    </location>
</feature>
<reference evidence="4 5" key="1">
    <citation type="submission" date="2022-03" db="EMBL/GenBank/DDBJ databases">
        <title>Novel taxa within the pig intestine.</title>
        <authorList>
            <person name="Wylensek D."/>
            <person name="Bishof K."/>
            <person name="Afrizal A."/>
            <person name="Clavel T."/>
        </authorList>
    </citation>
    <scope>NUCLEOTIDE SEQUENCE [LARGE SCALE GENOMIC DNA]</scope>
    <source>
        <strain evidence="4 5">CLA-KB-P133</strain>
    </source>
</reference>
<feature type="chain" id="PRO_5044284572" evidence="2">
    <location>
        <begin position="31"/>
        <end position="422"/>
    </location>
</feature>
<proteinExistence type="predicted"/>
<keyword evidence="5" id="KW-1185">Reference proteome</keyword>
<keyword evidence="1" id="KW-1133">Transmembrane helix</keyword>